<dbReference type="RefSeq" id="WP_191312987.1">
    <property type="nucleotide sequence ID" value="NZ_BNCL01000036.1"/>
</dbReference>
<dbReference type="Proteomes" id="UP000644749">
    <property type="component" value="Unassembled WGS sequence"/>
</dbReference>
<protein>
    <recommendedName>
        <fullName evidence="4">Chromosome partitioning protein ParB</fullName>
    </recommendedName>
</protein>
<proteinExistence type="predicted"/>
<evidence type="ECO:0000256" key="1">
    <source>
        <dbReference type="SAM" id="MobiDB-lite"/>
    </source>
</evidence>
<gene>
    <name evidence="2" type="ORF">JL111_19310</name>
</gene>
<evidence type="ECO:0000313" key="2">
    <source>
        <dbReference type="EMBL" id="MBL3675621.1"/>
    </source>
</evidence>
<evidence type="ECO:0000313" key="3">
    <source>
        <dbReference type="Proteomes" id="UP000644749"/>
    </source>
</evidence>
<evidence type="ECO:0008006" key="4">
    <source>
        <dbReference type="Google" id="ProtNLM"/>
    </source>
</evidence>
<sequence>MAKKGSFSFAGMIDPSAEAVPIKGVEQRGAGETPPPASAPTPSKRGRPPKARTATEARPSFGLDPETHAKFKIWLLRRGMSMQDYLEAHIAELVKDERL</sequence>
<dbReference type="SUPFAM" id="SSF47598">
    <property type="entry name" value="Ribbon-helix-helix"/>
    <property type="match status" value="1"/>
</dbReference>
<organism evidence="2 3">
    <name type="scientific">Paracoccus aerius</name>
    <dbReference type="NCBI Taxonomy" id="1915382"/>
    <lineage>
        <taxon>Bacteria</taxon>
        <taxon>Pseudomonadati</taxon>
        <taxon>Pseudomonadota</taxon>
        <taxon>Alphaproteobacteria</taxon>
        <taxon>Rhodobacterales</taxon>
        <taxon>Paracoccaceae</taxon>
        <taxon>Paracoccus</taxon>
    </lineage>
</organism>
<reference evidence="2 3" key="1">
    <citation type="submission" date="2021-01" db="EMBL/GenBank/DDBJ databases">
        <title>011410 draft genome.</title>
        <authorList>
            <person name="Lang L."/>
        </authorList>
    </citation>
    <scope>NUCLEOTIDE SEQUENCE [LARGE SCALE GENOMIC DNA]</scope>
    <source>
        <strain evidence="2 3">KCTC 42845</strain>
    </source>
</reference>
<name>A0ABS1SA45_9RHOB</name>
<dbReference type="InterPro" id="IPR010985">
    <property type="entry name" value="Ribbon_hlx_hlx"/>
</dbReference>
<feature type="region of interest" description="Disordered" evidence="1">
    <location>
        <begin position="18"/>
        <end position="63"/>
    </location>
</feature>
<comment type="caution">
    <text evidence="2">The sequence shown here is derived from an EMBL/GenBank/DDBJ whole genome shotgun (WGS) entry which is preliminary data.</text>
</comment>
<accession>A0ABS1SA45</accession>
<keyword evidence="3" id="KW-1185">Reference proteome</keyword>
<dbReference type="EMBL" id="JAESHT010000035">
    <property type="protein sequence ID" value="MBL3675621.1"/>
    <property type="molecule type" value="Genomic_DNA"/>
</dbReference>